<dbReference type="Pfam" id="PF01047">
    <property type="entry name" value="MarR"/>
    <property type="match status" value="1"/>
</dbReference>
<dbReference type="Gene3D" id="1.10.10.10">
    <property type="entry name" value="Winged helix-like DNA-binding domain superfamily/Winged helix DNA-binding domain"/>
    <property type="match status" value="1"/>
</dbReference>
<dbReference type="RefSeq" id="WP_067758270.1">
    <property type="nucleotide sequence ID" value="NZ_LT907988.1"/>
</dbReference>
<reference evidence="6 7" key="2">
    <citation type="submission" date="2017-08" db="EMBL/GenBank/DDBJ databases">
        <authorList>
            <person name="de Groot N.N."/>
        </authorList>
    </citation>
    <scope>NUCLEOTIDE SEQUENCE [LARGE SCALE GENOMIC DNA]</scope>
    <source>
        <strain evidence="6">Orrdi1</strain>
    </source>
</reference>
<dbReference type="KEGG" id="odi:ODI_R0100"/>
<gene>
    <name evidence="5" type="ORF">ODI_03283</name>
    <name evidence="6" type="ORF">ODI_R0100</name>
</gene>
<dbReference type="InterPro" id="IPR036390">
    <property type="entry name" value="WH_DNA-bd_sf"/>
</dbReference>
<reference evidence="5 7" key="1">
    <citation type="submission" date="2016-06" db="EMBL/GenBank/DDBJ databases">
        <authorList>
            <person name="Kjaerup R.B."/>
            <person name="Dalgaard T.S."/>
            <person name="Juul-Madsen H.R."/>
        </authorList>
    </citation>
    <scope>NUCLEOTIDE SEQUENCE [LARGE SCALE GENOMIC DNA]</scope>
    <source>
        <strain evidence="5">Orrdi1</strain>
    </source>
</reference>
<sequence>MTALPPATAPSAELAAAVQKSALLGRPGFLIRRLHQIHGALFLEETAEFGITPVQYSVLTALAEHGEMDQISIALEVGLERTTVAEVIQRLEGRGLVRRRQSPKDGRVRLVKLARSGQQMVEGMAEAVQRAHDRTIAPLPPQDRDQLMLLLIRLLEANNDVGTVPFRLP</sequence>
<evidence type="ECO:0000259" key="4">
    <source>
        <dbReference type="PROSITE" id="PS50995"/>
    </source>
</evidence>
<dbReference type="EMBL" id="LT907988">
    <property type="protein sequence ID" value="SOE46052.1"/>
    <property type="molecule type" value="Genomic_DNA"/>
</dbReference>
<dbReference type="AlphaFoldDB" id="A0A1C3K6Q1"/>
<dbReference type="OrthoDB" id="4549026at2"/>
<dbReference type="InterPro" id="IPR036388">
    <property type="entry name" value="WH-like_DNA-bd_sf"/>
</dbReference>
<evidence type="ECO:0000256" key="2">
    <source>
        <dbReference type="ARBA" id="ARBA00023125"/>
    </source>
</evidence>
<dbReference type="STRING" id="1851544.ODI_03283"/>
<dbReference type="PROSITE" id="PS50995">
    <property type="entry name" value="HTH_MARR_2"/>
    <property type="match status" value="1"/>
</dbReference>
<dbReference type="SUPFAM" id="SSF46785">
    <property type="entry name" value="Winged helix' DNA-binding domain"/>
    <property type="match status" value="1"/>
</dbReference>
<keyword evidence="2" id="KW-0238">DNA-binding</keyword>
<feature type="domain" description="HTH marR-type" evidence="4">
    <location>
        <begin position="11"/>
        <end position="156"/>
    </location>
</feature>
<evidence type="ECO:0000313" key="5">
    <source>
        <dbReference type="EMBL" id="SBT27176.1"/>
    </source>
</evidence>
<keyword evidence="3" id="KW-0804">Transcription</keyword>
<organism evidence="5 7">
    <name type="scientific">Orrella dioscoreae</name>
    <dbReference type="NCBI Taxonomy" id="1851544"/>
    <lineage>
        <taxon>Bacteria</taxon>
        <taxon>Pseudomonadati</taxon>
        <taxon>Pseudomonadota</taxon>
        <taxon>Betaproteobacteria</taxon>
        <taxon>Burkholderiales</taxon>
        <taxon>Alcaligenaceae</taxon>
        <taxon>Orrella</taxon>
    </lineage>
</organism>
<keyword evidence="1" id="KW-0805">Transcription regulation</keyword>
<dbReference type="PANTHER" id="PTHR42756">
    <property type="entry name" value="TRANSCRIPTIONAL REGULATOR, MARR"/>
    <property type="match status" value="1"/>
</dbReference>
<keyword evidence="7" id="KW-1185">Reference proteome</keyword>
<dbReference type="SMART" id="SM00347">
    <property type="entry name" value="HTH_MARR"/>
    <property type="match status" value="1"/>
</dbReference>
<dbReference type="Proteomes" id="UP000078558">
    <property type="component" value="Chromosome I"/>
</dbReference>
<dbReference type="GO" id="GO:0003700">
    <property type="term" value="F:DNA-binding transcription factor activity"/>
    <property type="evidence" value="ECO:0007669"/>
    <property type="project" value="InterPro"/>
</dbReference>
<evidence type="ECO:0000256" key="1">
    <source>
        <dbReference type="ARBA" id="ARBA00023015"/>
    </source>
</evidence>
<accession>A0A1C3K6Q1</accession>
<protein>
    <submittedName>
        <fullName evidence="5">Transcriptional regulator, MarR family</fullName>
    </submittedName>
</protein>
<dbReference type="PANTHER" id="PTHR42756:SF1">
    <property type="entry name" value="TRANSCRIPTIONAL REPRESSOR OF EMRAB OPERON"/>
    <property type="match status" value="1"/>
</dbReference>
<dbReference type="EMBL" id="FLRC01000052">
    <property type="protein sequence ID" value="SBT27176.1"/>
    <property type="molecule type" value="Genomic_DNA"/>
</dbReference>
<evidence type="ECO:0000256" key="3">
    <source>
        <dbReference type="ARBA" id="ARBA00023163"/>
    </source>
</evidence>
<name>A0A1C3K6Q1_9BURK</name>
<dbReference type="GO" id="GO:0003677">
    <property type="term" value="F:DNA binding"/>
    <property type="evidence" value="ECO:0007669"/>
    <property type="project" value="UniProtKB-KW"/>
</dbReference>
<dbReference type="PRINTS" id="PR00598">
    <property type="entry name" value="HTHMARR"/>
</dbReference>
<evidence type="ECO:0000313" key="6">
    <source>
        <dbReference type="EMBL" id="SOE46052.1"/>
    </source>
</evidence>
<evidence type="ECO:0000313" key="7">
    <source>
        <dbReference type="Proteomes" id="UP000078558"/>
    </source>
</evidence>
<dbReference type="InterPro" id="IPR000835">
    <property type="entry name" value="HTH_MarR-typ"/>
</dbReference>
<proteinExistence type="predicted"/>